<reference evidence="2 3" key="1">
    <citation type="journal article" date="2019" name="Nat. Microbiol.">
        <title>Mediterranean grassland soil C-N compound turnover is dependent on rainfall and depth, and is mediated by genomically divergent microorganisms.</title>
        <authorList>
            <person name="Diamond S."/>
            <person name="Andeer P.F."/>
            <person name="Li Z."/>
            <person name="Crits-Christoph A."/>
            <person name="Burstein D."/>
            <person name="Anantharaman K."/>
            <person name="Lane K.R."/>
            <person name="Thomas B.C."/>
            <person name="Pan C."/>
            <person name="Northen T.R."/>
            <person name="Banfield J.F."/>
        </authorList>
    </citation>
    <scope>NUCLEOTIDE SEQUENCE [LARGE SCALE GENOMIC DNA]</scope>
    <source>
        <strain evidence="2">WS_10</strain>
    </source>
</reference>
<dbReference type="AlphaFoldDB" id="A0A538U899"/>
<dbReference type="PROSITE" id="PS51729">
    <property type="entry name" value="GNAT_YJDJ"/>
    <property type="match status" value="1"/>
</dbReference>
<proteinExistence type="predicted"/>
<protein>
    <submittedName>
        <fullName evidence="2">N-acetyltransferase</fullName>
    </submittedName>
</protein>
<accession>A0A538U899</accession>
<dbReference type="GO" id="GO:0016740">
    <property type="term" value="F:transferase activity"/>
    <property type="evidence" value="ECO:0007669"/>
    <property type="project" value="UniProtKB-KW"/>
</dbReference>
<dbReference type="PANTHER" id="PTHR31435">
    <property type="entry name" value="PROTEIN NATD1"/>
    <property type="match status" value="1"/>
</dbReference>
<dbReference type="InterPro" id="IPR045057">
    <property type="entry name" value="Gcn5-rel_NAT"/>
</dbReference>
<dbReference type="CDD" id="cd04301">
    <property type="entry name" value="NAT_SF"/>
    <property type="match status" value="1"/>
</dbReference>
<evidence type="ECO:0000259" key="1">
    <source>
        <dbReference type="PROSITE" id="PS51729"/>
    </source>
</evidence>
<dbReference type="EMBL" id="VBPA01000088">
    <property type="protein sequence ID" value="TMQ71929.1"/>
    <property type="molecule type" value="Genomic_DNA"/>
</dbReference>
<dbReference type="InterPro" id="IPR016181">
    <property type="entry name" value="Acyl_CoA_acyltransferase"/>
</dbReference>
<evidence type="ECO:0000313" key="3">
    <source>
        <dbReference type="Proteomes" id="UP000319836"/>
    </source>
</evidence>
<dbReference type="InterPro" id="IPR031165">
    <property type="entry name" value="GNAT_YJDJ"/>
</dbReference>
<dbReference type="PANTHER" id="PTHR31435:SF10">
    <property type="entry name" value="BSR4717 PROTEIN"/>
    <property type="match status" value="1"/>
</dbReference>
<gene>
    <name evidence="2" type="ORF">E6K80_04095</name>
</gene>
<comment type="caution">
    <text evidence="2">The sequence shown here is derived from an EMBL/GenBank/DDBJ whole genome shotgun (WGS) entry which is preliminary data.</text>
</comment>
<organism evidence="2 3">
    <name type="scientific">Eiseniibacteriota bacterium</name>
    <dbReference type="NCBI Taxonomy" id="2212470"/>
    <lineage>
        <taxon>Bacteria</taxon>
        <taxon>Candidatus Eiseniibacteriota</taxon>
    </lineage>
</organism>
<feature type="domain" description="N-acetyltransferase" evidence="1">
    <location>
        <begin position="9"/>
        <end position="94"/>
    </location>
</feature>
<evidence type="ECO:0000313" key="2">
    <source>
        <dbReference type="EMBL" id="TMQ71929.1"/>
    </source>
</evidence>
<sequence>MNAREHPVIDHPELSRFETETSAGLAVLEYLLSGERLSLNHTEVPQAARKRGIGTRLVAAALQHARARGLTVVPRCPFVRAYVARHPEVRGLIEEPE</sequence>
<dbReference type="Proteomes" id="UP000319836">
    <property type="component" value="Unassembled WGS sequence"/>
</dbReference>
<dbReference type="Gene3D" id="3.40.630.30">
    <property type="match status" value="1"/>
</dbReference>
<keyword evidence="2" id="KW-0808">Transferase</keyword>
<name>A0A538U899_UNCEI</name>
<dbReference type="Pfam" id="PF14542">
    <property type="entry name" value="Acetyltransf_CG"/>
    <property type="match status" value="1"/>
</dbReference>
<dbReference type="SUPFAM" id="SSF55729">
    <property type="entry name" value="Acyl-CoA N-acyltransferases (Nat)"/>
    <property type="match status" value="1"/>
</dbReference>